<dbReference type="Proteomes" id="UP000828941">
    <property type="component" value="Chromosome 5"/>
</dbReference>
<evidence type="ECO:0000313" key="2">
    <source>
        <dbReference type="Proteomes" id="UP000828941"/>
    </source>
</evidence>
<gene>
    <name evidence="1" type="ORF">L6164_013244</name>
</gene>
<keyword evidence="2" id="KW-1185">Reference proteome</keyword>
<protein>
    <submittedName>
        <fullName evidence="1">Uncharacterized protein</fullName>
    </submittedName>
</protein>
<dbReference type="EMBL" id="CM039430">
    <property type="protein sequence ID" value="KAI4346171.1"/>
    <property type="molecule type" value="Genomic_DNA"/>
</dbReference>
<name>A0ACB9PFA4_BAUVA</name>
<sequence length="110" mass="12192">MTPLLDGSHELPGNYDPRNMDLLVAFPSNARHKLNRVLVTLQPRLATAKTDVEDLIARSDQEVTARQFLMIKVGQRGNEPATGFCSITDLTRTAPANTLRPVANRLNPTR</sequence>
<proteinExistence type="predicted"/>
<reference evidence="1 2" key="1">
    <citation type="journal article" date="2022" name="DNA Res.">
        <title>Chromosomal-level genome assembly of the orchid tree Bauhinia variegata (Leguminosae; Cercidoideae) supports the allotetraploid origin hypothesis of Bauhinia.</title>
        <authorList>
            <person name="Zhong Y."/>
            <person name="Chen Y."/>
            <person name="Zheng D."/>
            <person name="Pang J."/>
            <person name="Liu Y."/>
            <person name="Luo S."/>
            <person name="Meng S."/>
            <person name="Qian L."/>
            <person name="Wei D."/>
            <person name="Dai S."/>
            <person name="Zhou R."/>
        </authorList>
    </citation>
    <scope>NUCLEOTIDE SEQUENCE [LARGE SCALE GENOMIC DNA]</scope>
    <source>
        <strain evidence="1">BV-YZ2020</strain>
    </source>
</reference>
<evidence type="ECO:0000313" key="1">
    <source>
        <dbReference type="EMBL" id="KAI4346171.1"/>
    </source>
</evidence>
<organism evidence="1 2">
    <name type="scientific">Bauhinia variegata</name>
    <name type="common">Purple orchid tree</name>
    <name type="synonym">Phanera variegata</name>
    <dbReference type="NCBI Taxonomy" id="167791"/>
    <lineage>
        <taxon>Eukaryota</taxon>
        <taxon>Viridiplantae</taxon>
        <taxon>Streptophyta</taxon>
        <taxon>Embryophyta</taxon>
        <taxon>Tracheophyta</taxon>
        <taxon>Spermatophyta</taxon>
        <taxon>Magnoliopsida</taxon>
        <taxon>eudicotyledons</taxon>
        <taxon>Gunneridae</taxon>
        <taxon>Pentapetalae</taxon>
        <taxon>rosids</taxon>
        <taxon>fabids</taxon>
        <taxon>Fabales</taxon>
        <taxon>Fabaceae</taxon>
        <taxon>Cercidoideae</taxon>
        <taxon>Cercideae</taxon>
        <taxon>Bauhiniinae</taxon>
        <taxon>Bauhinia</taxon>
    </lineage>
</organism>
<comment type="caution">
    <text evidence="1">The sequence shown here is derived from an EMBL/GenBank/DDBJ whole genome shotgun (WGS) entry which is preliminary data.</text>
</comment>
<accession>A0ACB9PFA4</accession>